<reference evidence="1" key="1">
    <citation type="submission" date="2018-05" db="EMBL/GenBank/DDBJ databases">
        <authorList>
            <person name="Lanie J.A."/>
            <person name="Ng W.-L."/>
            <person name="Kazmierczak K.M."/>
            <person name="Andrzejewski T.M."/>
            <person name="Davidsen T.M."/>
            <person name="Wayne K.J."/>
            <person name="Tettelin H."/>
            <person name="Glass J.I."/>
            <person name="Rusch D."/>
            <person name="Podicherti R."/>
            <person name="Tsui H.-C.T."/>
            <person name="Winkler M.E."/>
        </authorList>
    </citation>
    <scope>NUCLEOTIDE SEQUENCE</scope>
</reference>
<protein>
    <recommendedName>
        <fullName evidence="2">GLUG domain-containing protein</fullName>
    </recommendedName>
</protein>
<organism evidence="1">
    <name type="scientific">marine metagenome</name>
    <dbReference type="NCBI Taxonomy" id="408172"/>
    <lineage>
        <taxon>unclassified sequences</taxon>
        <taxon>metagenomes</taxon>
        <taxon>ecological metagenomes</taxon>
    </lineage>
</organism>
<evidence type="ECO:0008006" key="2">
    <source>
        <dbReference type="Google" id="ProtNLM"/>
    </source>
</evidence>
<dbReference type="EMBL" id="UINC01096608">
    <property type="protein sequence ID" value="SVC53631.1"/>
    <property type="molecule type" value="Genomic_DNA"/>
</dbReference>
<accession>A0A382N262</accession>
<sequence>IEAGFHAIVDATTITVKNDIQVTIETAAQLIDFINNEILTNDSAKDIASFVNGSRRWDQLEADIFLKADTTFDLSVHSAGAFSHASSTQGSANAAYAGSLWTSNVGSSGCTAIKSSNGGIEYGTDLYTFNGQGSTIKNFTVRGYTSVGFFSECRCNIKNVTFVDCYSTSLAQGGIVAGYVKLQGGGASTQATTPVIENVHTYNCRVRSMWGPAGGLVGDIFNHGQVIKCSTNSTKTPNAWTSAPGATNSSHTSGWMAYFMQTAPVPYINDGVEREIEGGWTQAASNTQGYGIGGLTGNANAVTFEQCSSSVSVSGRDHIGGLTGTKQVAGSASFLVDCSYMGGSLVAAGPTWRGAANTNAGTIGALVGEYLKWSTG</sequence>
<feature type="non-terminal residue" evidence="1">
    <location>
        <position position="376"/>
    </location>
</feature>
<evidence type="ECO:0000313" key="1">
    <source>
        <dbReference type="EMBL" id="SVC53631.1"/>
    </source>
</evidence>
<dbReference type="AlphaFoldDB" id="A0A382N262"/>
<dbReference type="Gene3D" id="2.160.20.110">
    <property type="match status" value="1"/>
</dbReference>
<feature type="non-terminal residue" evidence="1">
    <location>
        <position position="1"/>
    </location>
</feature>
<name>A0A382N262_9ZZZZ</name>
<proteinExistence type="predicted"/>
<gene>
    <name evidence="1" type="ORF">METZ01_LOCUS306485</name>
</gene>